<keyword evidence="10" id="KW-0594">Phospholipid biosynthesis</keyword>
<reference evidence="14" key="2">
    <citation type="journal article" date="2011" name="Stand. Genomic Sci.">
        <title>Complete genome sequence of Weeksella virosa type strain (9751T).</title>
        <authorList>
            <person name="Lang E."/>
            <person name="Teshima H."/>
            <person name="Lucas S."/>
            <person name="Lapidus A."/>
            <person name="Hammon N."/>
            <person name="Deshpande S."/>
            <person name="Nolan M."/>
            <person name="Cheng J."/>
            <person name="Pitluck S."/>
            <person name="Liolios K."/>
            <person name="Pagani I."/>
            <person name="Mikhailova N."/>
            <person name="Ivanova N."/>
            <person name="Mavromatis K."/>
            <person name="Pati A."/>
            <person name="Tapia R."/>
            <person name="Han C."/>
            <person name="Goodwin L."/>
            <person name="Chen A."/>
            <person name="Palaniappan K."/>
            <person name="Land M."/>
            <person name="Hauser L."/>
            <person name="Chang Y."/>
            <person name="Jeffries C."/>
            <person name="Brambilla E."/>
            <person name="Kopitz M."/>
            <person name="Rohde M."/>
            <person name="Goker M."/>
            <person name="Tindall B."/>
            <person name="Detter J."/>
            <person name="Woyke T."/>
            <person name="Bristow J."/>
            <person name="Eisen J."/>
            <person name="Markowitz V."/>
            <person name="Hugenholtz P."/>
            <person name="Klenk H."/>
            <person name="Kyrpides N."/>
        </authorList>
    </citation>
    <scope>NUCLEOTIDE SEQUENCE [LARGE SCALE GENOMIC DNA]</scope>
    <source>
        <strain evidence="14">ATCC 43766 / DSM 16922 / JCM 21250 / NBRC 16016 / NCTC 11634 / CL345/78</strain>
    </source>
</reference>
<dbReference type="OrthoDB" id="9786026at2"/>
<evidence type="ECO:0000256" key="11">
    <source>
        <dbReference type="ARBA" id="ARBA00023264"/>
    </source>
</evidence>
<dbReference type="GO" id="GO:0016301">
    <property type="term" value="F:kinase activity"/>
    <property type="evidence" value="ECO:0007669"/>
    <property type="project" value="UniProtKB-KW"/>
</dbReference>
<dbReference type="Pfam" id="PF00781">
    <property type="entry name" value="DAGK_cat"/>
    <property type="match status" value="1"/>
</dbReference>
<dbReference type="GO" id="GO:0046872">
    <property type="term" value="F:metal ion binding"/>
    <property type="evidence" value="ECO:0007669"/>
    <property type="project" value="UniProtKB-KW"/>
</dbReference>
<dbReference type="EMBL" id="CP002455">
    <property type="protein sequence ID" value="ADX68313.1"/>
    <property type="molecule type" value="Genomic_DNA"/>
</dbReference>
<dbReference type="GO" id="GO:0005886">
    <property type="term" value="C:plasma membrane"/>
    <property type="evidence" value="ECO:0007669"/>
    <property type="project" value="TreeGrafter"/>
</dbReference>
<dbReference type="PANTHER" id="PTHR12358:SF106">
    <property type="entry name" value="LIPID KINASE YEGS"/>
    <property type="match status" value="1"/>
</dbReference>
<dbReference type="Pfam" id="PF19279">
    <property type="entry name" value="YegS_C"/>
    <property type="match status" value="1"/>
</dbReference>
<dbReference type="AlphaFoldDB" id="F0NZG6"/>
<evidence type="ECO:0000256" key="8">
    <source>
        <dbReference type="ARBA" id="ARBA00022842"/>
    </source>
</evidence>
<protein>
    <recommendedName>
        <fullName evidence="12">DAGKc domain-containing protein</fullName>
    </recommendedName>
</protein>
<keyword evidence="11" id="KW-1208">Phospholipid metabolism</keyword>
<dbReference type="InterPro" id="IPR005218">
    <property type="entry name" value="Diacylglycerol/lipid_kinase"/>
</dbReference>
<dbReference type="InterPro" id="IPR017438">
    <property type="entry name" value="ATP-NAD_kinase_N"/>
</dbReference>
<keyword evidence="3" id="KW-0808">Transferase</keyword>
<evidence type="ECO:0000259" key="12">
    <source>
        <dbReference type="PROSITE" id="PS50146"/>
    </source>
</evidence>
<sequence>MKNSLVFLVNPISGRGKGRQLARKINRYFSTKSIDFEIHFTQNQGHATDLAKRIIHQNPKTIIACGGDGTINEVAQTLIGTGIPLGIIPIGSGNGLASHLDIPKNNLQAFEVILQQFTMPIDVGKVNDYYFFSNIGFGIDAAVIHQYSKKTTRNFLGYTLASCKALLKYRAKKFHTCINQQTNKEQDYFFLFCSNSNEAGYGISFTPDAKINDHQLNFLEVKKLNFFEQILFSLHVLTRRLDKMKQVSQQTIQQLEIITDESEILAQIDGEAVIFPTNKISISVAPEALKVILPKKLS</sequence>
<keyword evidence="7" id="KW-0067">ATP-binding</keyword>
<evidence type="ECO:0000256" key="9">
    <source>
        <dbReference type="ARBA" id="ARBA00023098"/>
    </source>
</evidence>
<comment type="cofactor">
    <cofactor evidence="1">
        <name>Mg(2+)</name>
        <dbReference type="ChEBI" id="CHEBI:18420"/>
    </cofactor>
</comment>
<evidence type="ECO:0000313" key="13">
    <source>
        <dbReference type="EMBL" id="ADX68313.1"/>
    </source>
</evidence>
<gene>
    <name evidence="13" type="ordered locus">Weevi_1614</name>
</gene>
<dbReference type="Proteomes" id="UP000008641">
    <property type="component" value="Chromosome"/>
</dbReference>
<keyword evidence="9" id="KW-0443">Lipid metabolism</keyword>
<dbReference type="SUPFAM" id="SSF111331">
    <property type="entry name" value="NAD kinase/diacylglycerol kinase-like"/>
    <property type="match status" value="1"/>
</dbReference>
<proteinExistence type="predicted"/>
<dbReference type="Gene3D" id="2.60.200.40">
    <property type="match status" value="1"/>
</dbReference>
<evidence type="ECO:0000256" key="10">
    <source>
        <dbReference type="ARBA" id="ARBA00023209"/>
    </source>
</evidence>
<dbReference type="GO" id="GO:0008654">
    <property type="term" value="P:phospholipid biosynthetic process"/>
    <property type="evidence" value="ECO:0007669"/>
    <property type="project" value="UniProtKB-KW"/>
</dbReference>
<keyword evidence="6" id="KW-0418">Kinase</keyword>
<dbReference type="InterPro" id="IPR050187">
    <property type="entry name" value="Lipid_Phosphate_FormReg"/>
</dbReference>
<dbReference type="PROSITE" id="PS50146">
    <property type="entry name" value="DAGK"/>
    <property type="match status" value="1"/>
</dbReference>
<dbReference type="InterPro" id="IPR001206">
    <property type="entry name" value="Diacylglycerol_kinase_cat_dom"/>
</dbReference>
<dbReference type="GO" id="GO:0005524">
    <property type="term" value="F:ATP binding"/>
    <property type="evidence" value="ECO:0007669"/>
    <property type="project" value="UniProtKB-KW"/>
</dbReference>
<dbReference type="eggNOG" id="COG1597">
    <property type="taxonomic scope" value="Bacteria"/>
</dbReference>
<dbReference type="KEGG" id="wvi:Weevi_1614"/>
<evidence type="ECO:0000256" key="4">
    <source>
        <dbReference type="ARBA" id="ARBA00022723"/>
    </source>
</evidence>
<evidence type="ECO:0000256" key="3">
    <source>
        <dbReference type="ARBA" id="ARBA00022679"/>
    </source>
</evidence>
<evidence type="ECO:0000256" key="2">
    <source>
        <dbReference type="ARBA" id="ARBA00022516"/>
    </source>
</evidence>
<name>F0NZG6_WEEVC</name>
<dbReference type="STRING" id="865938.Weevi_1614"/>
<keyword evidence="4" id="KW-0479">Metal-binding</keyword>
<dbReference type="PANTHER" id="PTHR12358">
    <property type="entry name" value="SPHINGOSINE KINASE"/>
    <property type="match status" value="1"/>
</dbReference>
<keyword evidence="2" id="KW-0444">Lipid biosynthesis</keyword>
<dbReference type="HOGENOM" id="CLU_045532_1_2_10"/>
<evidence type="ECO:0000256" key="7">
    <source>
        <dbReference type="ARBA" id="ARBA00022840"/>
    </source>
</evidence>
<feature type="domain" description="DAGKc" evidence="12">
    <location>
        <begin position="1"/>
        <end position="130"/>
    </location>
</feature>
<dbReference type="NCBIfam" id="TIGR00147">
    <property type="entry name" value="YegS/Rv2252/BmrU family lipid kinase"/>
    <property type="match status" value="1"/>
</dbReference>
<keyword evidence="14" id="KW-1185">Reference proteome</keyword>
<reference evidence="13 14" key="1">
    <citation type="journal article" date="2011" name="Stand. Genomic Sci.">
        <title>Complete genome sequence of Weeksella virosa type strain (9751).</title>
        <authorList>
            <person name="Lang E."/>
            <person name="Teshima H."/>
            <person name="Lucas S."/>
            <person name="Lapidus A."/>
            <person name="Hammon N."/>
            <person name="Deshpande S."/>
            <person name="Nolan M."/>
            <person name="Cheng J.F."/>
            <person name="Pitluck S."/>
            <person name="Liolios K."/>
            <person name="Pagani I."/>
            <person name="Mikhailova N."/>
            <person name="Ivanova N."/>
            <person name="Mavromatis K."/>
            <person name="Pati A."/>
            <person name="Tapia R."/>
            <person name="Han C."/>
            <person name="Goodwin L."/>
            <person name="Chen A."/>
            <person name="Palaniappan K."/>
            <person name="Land M."/>
            <person name="Hauser L."/>
            <person name="Chang Y.J."/>
            <person name="Jeffries C.D."/>
            <person name="Brambilla E.M."/>
            <person name="Kopitz M."/>
            <person name="Rohde M."/>
            <person name="Goker M."/>
            <person name="Tindall B.J."/>
            <person name="Detter J.C."/>
            <person name="Woyke T."/>
            <person name="Bristow J."/>
            <person name="Eisen J.A."/>
            <person name="Markowitz V."/>
            <person name="Hugenholtz P."/>
            <person name="Klenk H.P."/>
            <person name="Kyrpides N.C."/>
        </authorList>
    </citation>
    <scope>NUCLEOTIDE SEQUENCE [LARGE SCALE GENOMIC DNA]</scope>
    <source>
        <strain evidence="14">ATCC 43766 / DSM 16922 / JCM 21250 / NBRC 16016 / NCTC 11634 / CL345/78</strain>
    </source>
</reference>
<dbReference type="SMART" id="SM00046">
    <property type="entry name" value="DAGKc"/>
    <property type="match status" value="1"/>
</dbReference>
<keyword evidence="5" id="KW-0547">Nucleotide-binding</keyword>
<organism evidence="13 14">
    <name type="scientific">Weeksella virosa (strain ATCC 43766 / DSM 16922 / JCM 21250 / CCUG 30538 / CDC 9751 / IAM 14551 / NBRC 16016 / NCTC 11634 / CL345/78)</name>
    <dbReference type="NCBI Taxonomy" id="865938"/>
    <lineage>
        <taxon>Bacteria</taxon>
        <taxon>Pseudomonadati</taxon>
        <taxon>Bacteroidota</taxon>
        <taxon>Flavobacteriia</taxon>
        <taxon>Flavobacteriales</taxon>
        <taxon>Weeksellaceae</taxon>
        <taxon>Weeksella</taxon>
    </lineage>
</organism>
<dbReference type="Gene3D" id="3.40.50.10330">
    <property type="entry name" value="Probable inorganic polyphosphate/atp-NAD kinase, domain 1"/>
    <property type="match status" value="1"/>
</dbReference>
<dbReference type="InterPro" id="IPR016064">
    <property type="entry name" value="NAD/diacylglycerol_kinase_sf"/>
</dbReference>
<evidence type="ECO:0000256" key="5">
    <source>
        <dbReference type="ARBA" id="ARBA00022741"/>
    </source>
</evidence>
<dbReference type="InterPro" id="IPR045540">
    <property type="entry name" value="YegS/DAGK_C"/>
</dbReference>
<evidence type="ECO:0000256" key="6">
    <source>
        <dbReference type="ARBA" id="ARBA00022777"/>
    </source>
</evidence>
<evidence type="ECO:0000256" key="1">
    <source>
        <dbReference type="ARBA" id="ARBA00001946"/>
    </source>
</evidence>
<keyword evidence="8" id="KW-0460">Magnesium</keyword>
<dbReference type="RefSeq" id="WP_013598702.1">
    <property type="nucleotide sequence ID" value="NC_015144.1"/>
</dbReference>
<evidence type="ECO:0000313" key="14">
    <source>
        <dbReference type="Proteomes" id="UP000008641"/>
    </source>
</evidence>
<accession>F0NZG6</accession>